<accession>Q6N1T1</accession>
<proteinExistence type="predicted"/>
<dbReference type="EMBL" id="BX572606">
    <property type="protein sequence ID" value="CAE29764.1"/>
    <property type="molecule type" value="Genomic_DNA"/>
</dbReference>
<reference evidence="1" key="1">
    <citation type="journal article" date="2004" name="Nat. Biotechnol.">
        <title>Complete genome sequence of the metabolically versatile photosynthetic bacterium Rhodopseudomonas palustris.</title>
        <authorList>
            <person name="Larimer F.W."/>
            <person name="Chain P."/>
            <person name="Hauser L."/>
            <person name="Lamerdin J."/>
            <person name="Malfatti S."/>
            <person name="Do L."/>
            <person name="Land M.L."/>
            <person name="Pelletier D.A."/>
            <person name="Beatty J.T."/>
            <person name="Lang A.S."/>
            <person name="Tabita F.R."/>
            <person name="Gibson J.L."/>
            <person name="Hanson T.E."/>
            <person name="Bobst C."/>
            <person name="Torres J.L."/>
            <person name="Peres C."/>
            <person name="Harrison F.H."/>
            <person name="Gibson J."/>
            <person name="Harwood C.S."/>
        </authorList>
    </citation>
    <scope>NUCLEOTIDE SEQUENCE [LARGE SCALE GENOMIC DNA]</scope>
    <source>
        <strain evidence="1">CGA009</strain>
    </source>
</reference>
<evidence type="ECO:0000313" key="1">
    <source>
        <dbReference type="EMBL" id="CAE29764.1"/>
    </source>
</evidence>
<dbReference type="HOGENOM" id="CLU_1004292_0_0_5"/>
<dbReference type="AlphaFoldDB" id="Q6N1T1"/>
<gene>
    <name evidence="1" type="ordered locus">RPA4323</name>
</gene>
<organism evidence="1">
    <name type="scientific">Rhodopseudomonas palustris (strain ATCC BAA-98 / CGA009)</name>
    <dbReference type="NCBI Taxonomy" id="258594"/>
    <lineage>
        <taxon>Bacteria</taxon>
        <taxon>Pseudomonadati</taxon>
        <taxon>Pseudomonadota</taxon>
        <taxon>Alphaproteobacteria</taxon>
        <taxon>Hyphomicrobiales</taxon>
        <taxon>Nitrobacteraceae</taxon>
        <taxon>Rhodopseudomonas</taxon>
    </lineage>
</organism>
<protein>
    <submittedName>
        <fullName evidence="1">Uncharacterized protein</fullName>
    </submittedName>
</protein>
<sequence length="277" mass="31104">MLVRQMWGTMPTFEYLRISLAKQPDLFDPGLSRQEFLRKVFSRRWDFTYRRRVYTYDPIPDSGEYIGGVIGREIAELRNDGPDTHWKVIEQRHWPIAYLSLDLAEKEQIAAVQNHQRIGSPYGLLRSLLEHAARAEGLGSWKSSIEYISSASDFWVAAKNYAGRITSLSFVFVPPNMLGAKEAIDDLVKAASEETLSEETELKLKNADGNLVPSGSLVEASVATAAAGGGEITMRAGKKVIFSSSANRRTKEIDSEEIPKPSSIEQVRDFFKRLMAK</sequence>
<name>Q6N1T1_RHOPA</name>
<dbReference type="STRING" id="258594.RPA4323"/>